<dbReference type="InterPro" id="IPR002751">
    <property type="entry name" value="CbiM/NikMN"/>
</dbReference>
<evidence type="ECO:0000256" key="5">
    <source>
        <dbReference type="ARBA" id="ARBA00022989"/>
    </source>
</evidence>
<reference evidence="8 9" key="1">
    <citation type="submission" date="2020-05" db="EMBL/GenBank/DDBJ databases">
        <title>Thiomicrorhabdus sediminis sp.nov. and Thiomicrorhabdus xiamenensis sp.nov., novel sulfur-oxidizing bacteria isolated from coastal sediment.</title>
        <authorList>
            <person name="Liu X."/>
        </authorList>
    </citation>
    <scope>NUCLEOTIDE SEQUENCE [LARGE SCALE GENOMIC DNA]</scope>
    <source>
        <strain evidence="8 9">G2</strain>
    </source>
</reference>
<dbReference type="Proteomes" id="UP000504724">
    <property type="component" value="Chromosome"/>
</dbReference>
<evidence type="ECO:0000256" key="3">
    <source>
        <dbReference type="ARBA" id="ARBA00022475"/>
    </source>
</evidence>
<dbReference type="KEGG" id="txa:HQN79_08810"/>
<evidence type="ECO:0000256" key="2">
    <source>
        <dbReference type="ARBA" id="ARBA00022448"/>
    </source>
</evidence>
<evidence type="ECO:0000256" key="4">
    <source>
        <dbReference type="ARBA" id="ARBA00022692"/>
    </source>
</evidence>
<dbReference type="RefSeq" id="WP_173285693.1">
    <property type="nucleotide sequence ID" value="NZ_CP054020.1"/>
</dbReference>
<feature type="transmembrane region" description="Helical" evidence="7">
    <location>
        <begin position="103"/>
        <end position="126"/>
    </location>
</feature>
<proteinExistence type="predicted"/>
<dbReference type="Pfam" id="PF01891">
    <property type="entry name" value="CbiM"/>
    <property type="match status" value="1"/>
</dbReference>
<feature type="transmembrane region" description="Helical" evidence="7">
    <location>
        <begin position="12"/>
        <end position="29"/>
    </location>
</feature>
<evidence type="ECO:0000256" key="6">
    <source>
        <dbReference type="ARBA" id="ARBA00023136"/>
    </source>
</evidence>
<protein>
    <submittedName>
        <fullName evidence="8">Energy-coupling factor ABC transporter permease</fullName>
    </submittedName>
</protein>
<keyword evidence="3" id="KW-1003">Cell membrane</keyword>
<keyword evidence="9" id="KW-1185">Reference proteome</keyword>
<dbReference type="GO" id="GO:0005886">
    <property type="term" value="C:plasma membrane"/>
    <property type="evidence" value="ECO:0007669"/>
    <property type="project" value="UniProtKB-SubCell"/>
</dbReference>
<name>A0A7D4SIG4_9GAMM</name>
<keyword evidence="5 7" id="KW-1133">Transmembrane helix</keyword>
<keyword evidence="2" id="KW-0813">Transport</keyword>
<evidence type="ECO:0000313" key="9">
    <source>
        <dbReference type="Proteomes" id="UP000504724"/>
    </source>
</evidence>
<keyword evidence="6 7" id="KW-0472">Membrane</keyword>
<feature type="transmembrane region" description="Helical" evidence="7">
    <location>
        <begin position="180"/>
        <end position="205"/>
    </location>
</feature>
<dbReference type="GO" id="GO:0000041">
    <property type="term" value="P:transition metal ion transport"/>
    <property type="evidence" value="ECO:0007669"/>
    <property type="project" value="InterPro"/>
</dbReference>
<organism evidence="8 9">
    <name type="scientific">Thiomicrorhabdus xiamenensis</name>
    <dbReference type="NCBI Taxonomy" id="2739063"/>
    <lineage>
        <taxon>Bacteria</taxon>
        <taxon>Pseudomonadati</taxon>
        <taxon>Pseudomonadota</taxon>
        <taxon>Gammaproteobacteria</taxon>
        <taxon>Thiotrichales</taxon>
        <taxon>Piscirickettsiaceae</taxon>
        <taxon>Thiomicrorhabdus</taxon>
    </lineage>
</organism>
<feature type="transmembrane region" description="Helical" evidence="7">
    <location>
        <begin position="41"/>
        <end position="59"/>
    </location>
</feature>
<evidence type="ECO:0000256" key="7">
    <source>
        <dbReference type="SAM" id="Phobius"/>
    </source>
</evidence>
<comment type="subcellular location">
    <subcellularLocation>
        <location evidence="1">Cell membrane</location>
        <topology evidence="1">Multi-pass membrane protein</topology>
    </subcellularLocation>
</comment>
<accession>A0A7D4SIG4</accession>
<feature type="transmembrane region" description="Helical" evidence="7">
    <location>
        <begin position="71"/>
        <end position="97"/>
    </location>
</feature>
<dbReference type="EMBL" id="CP054020">
    <property type="protein sequence ID" value="QKI89660.1"/>
    <property type="molecule type" value="Genomic_DNA"/>
</dbReference>
<dbReference type="AlphaFoldDB" id="A0A7D4SIG4"/>
<gene>
    <name evidence="8" type="ORF">HQN79_08810</name>
</gene>
<dbReference type="Gene3D" id="1.10.1760.20">
    <property type="match status" value="1"/>
</dbReference>
<feature type="transmembrane region" description="Helical" evidence="7">
    <location>
        <begin position="138"/>
        <end position="160"/>
    </location>
</feature>
<evidence type="ECO:0000313" key="8">
    <source>
        <dbReference type="EMBL" id="QKI89660.1"/>
    </source>
</evidence>
<evidence type="ECO:0000256" key="1">
    <source>
        <dbReference type="ARBA" id="ARBA00004651"/>
    </source>
</evidence>
<sequence>MNLYSSQLSFSLLVFGWLSLLAMLIWSLRTAPWFKVKDDRGAQNIWLFVSLAVFLIWQLGASLGEGITFHFLLMTLMTLMFGVQFAFMGMLLALLGVTFYSDLGWWSLGVNAILMGIVPIAITQGMLRLSQRYLEQNFFVYVFFNAFLAAGIGVVVALLLGGLIMGLNEVHSFDYLAQQYFPFIPMMATPEGFVNGMLIAAIVALKPEWLCSFSDDTHLKGK</sequence>
<keyword evidence="4 7" id="KW-0812">Transmembrane</keyword>